<accession>A0A6A6VCJ7</accession>
<protein>
    <recommendedName>
        <fullName evidence="5">hydroxyisourate hydrolase</fullName>
        <ecNumber evidence="5">3.5.2.17</ecNumber>
    </recommendedName>
</protein>
<feature type="region of interest" description="Disordered" evidence="8">
    <location>
        <begin position="1"/>
        <end position="57"/>
    </location>
</feature>
<keyword evidence="11" id="KW-1185">Reference proteome</keyword>
<comment type="function">
    <text evidence="2">Catalyzes the hydrolysis of 5-hydroxyisourate (HIU) to 2-oxo-4-hydroxy-4-carboxy-5-ureidoimidazoline (OHCU).</text>
</comment>
<evidence type="ECO:0000256" key="7">
    <source>
        <dbReference type="ARBA" id="ARBA00022801"/>
    </source>
</evidence>
<evidence type="ECO:0000313" key="11">
    <source>
        <dbReference type="Proteomes" id="UP000799440"/>
    </source>
</evidence>
<dbReference type="InterPro" id="IPR036817">
    <property type="entry name" value="Transthyretin/HIU_hydrolase_sf"/>
</dbReference>
<dbReference type="EC" id="3.5.2.17" evidence="5"/>
<keyword evidence="6" id="KW-0659">Purine metabolism</keyword>
<dbReference type="Proteomes" id="UP000799440">
    <property type="component" value="Unassembled WGS sequence"/>
</dbReference>
<dbReference type="GO" id="GO:0006144">
    <property type="term" value="P:purine nucleobase metabolic process"/>
    <property type="evidence" value="ECO:0007669"/>
    <property type="project" value="UniProtKB-KW"/>
</dbReference>
<feature type="compositionally biased region" description="Low complexity" evidence="8">
    <location>
        <begin position="1"/>
        <end position="19"/>
    </location>
</feature>
<proteinExistence type="inferred from homology"/>
<dbReference type="PANTHER" id="PTHR10395">
    <property type="entry name" value="URICASE AND TRANSTHYRETIN-RELATED"/>
    <property type="match status" value="1"/>
</dbReference>
<evidence type="ECO:0000256" key="6">
    <source>
        <dbReference type="ARBA" id="ARBA00022631"/>
    </source>
</evidence>
<dbReference type="OrthoDB" id="10265230at2759"/>
<dbReference type="Gene3D" id="2.60.40.180">
    <property type="entry name" value="Transthyretin/hydroxyisourate hydrolase domain"/>
    <property type="match status" value="1"/>
</dbReference>
<evidence type="ECO:0000256" key="5">
    <source>
        <dbReference type="ARBA" id="ARBA00012609"/>
    </source>
</evidence>
<organism evidence="10 11">
    <name type="scientific">Sporormia fimetaria CBS 119925</name>
    <dbReference type="NCBI Taxonomy" id="1340428"/>
    <lineage>
        <taxon>Eukaryota</taxon>
        <taxon>Fungi</taxon>
        <taxon>Dikarya</taxon>
        <taxon>Ascomycota</taxon>
        <taxon>Pezizomycotina</taxon>
        <taxon>Dothideomycetes</taxon>
        <taxon>Pleosporomycetidae</taxon>
        <taxon>Pleosporales</taxon>
        <taxon>Sporormiaceae</taxon>
        <taxon>Sporormia</taxon>
    </lineage>
</organism>
<dbReference type="Pfam" id="PF00576">
    <property type="entry name" value="Transthyretin"/>
    <property type="match status" value="1"/>
</dbReference>
<evidence type="ECO:0000256" key="8">
    <source>
        <dbReference type="SAM" id="MobiDB-lite"/>
    </source>
</evidence>
<dbReference type="GO" id="GO:0033971">
    <property type="term" value="F:hydroxyisourate hydrolase activity"/>
    <property type="evidence" value="ECO:0007669"/>
    <property type="project" value="UniProtKB-EC"/>
</dbReference>
<evidence type="ECO:0000256" key="4">
    <source>
        <dbReference type="ARBA" id="ARBA00011881"/>
    </source>
</evidence>
<dbReference type="EMBL" id="MU006569">
    <property type="protein sequence ID" value="KAF2748352.1"/>
    <property type="molecule type" value="Genomic_DNA"/>
</dbReference>
<feature type="domain" description="Transthyretin/hydroxyisourate hydrolase" evidence="9">
    <location>
        <begin position="45"/>
        <end position="170"/>
    </location>
</feature>
<comment type="similarity">
    <text evidence="3">Belongs to the transthyretin family. 5-hydroxyisourate hydrolase subfamily.</text>
</comment>
<reference evidence="10" key="1">
    <citation type="journal article" date="2020" name="Stud. Mycol.">
        <title>101 Dothideomycetes genomes: a test case for predicting lifestyles and emergence of pathogens.</title>
        <authorList>
            <person name="Haridas S."/>
            <person name="Albert R."/>
            <person name="Binder M."/>
            <person name="Bloem J."/>
            <person name="Labutti K."/>
            <person name="Salamov A."/>
            <person name="Andreopoulos B."/>
            <person name="Baker S."/>
            <person name="Barry K."/>
            <person name="Bills G."/>
            <person name="Bluhm B."/>
            <person name="Cannon C."/>
            <person name="Castanera R."/>
            <person name="Culley D."/>
            <person name="Daum C."/>
            <person name="Ezra D."/>
            <person name="Gonzalez J."/>
            <person name="Henrissat B."/>
            <person name="Kuo A."/>
            <person name="Liang C."/>
            <person name="Lipzen A."/>
            <person name="Lutzoni F."/>
            <person name="Magnuson J."/>
            <person name="Mondo S."/>
            <person name="Nolan M."/>
            <person name="Ohm R."/>
            <person name="Pangilinan J."/>
            <person name="Park H.-J."/>
            <person name="Ramirez L."/>
            <person name="Alfaro M."/>
            <person name="Sun H."/>
            <person name="Tritt A."/>
            <person name="Yoshinaga Y."/>
            <person name="Zwiers L.-H."/>
            <person name="Turgeon B."/>
            <person name="Goodwin S."/>
            <person name="Spatafora J."/>
            <person name="Crous P."/>
            <person name="Grigoriev I."/>
        </authorList>
    </citation>
    <scope>NUCLEOTIDE SEQUENCE</scope>
    <source>
        <strain evidence="10">CBS 119925</strain>
    </source>
</reference>
<feature type="compositionally biased region" description="Polar residues" evidence="8">
    <location>
        <begin position="20"/>
        <end position="40"/>
    </location>
</feature>
<evidence type="ECO:0000313" key="10">
    <source>
        <dbReference type="EMBL" id="KAF2748352.1"/>
    </source>
</evidence>
<dbReference type="InterPro" id="IPR023416">
    <property type="entry name" value="Transthyretin/HIU_hydrolase_d"/>
</dbReference>
<comment type="catalytic activity">
    <reaction evidence="1">
        <text>5-hydroxyisourate + H2O = 5-hydroxy-2-oxo-4-ureido-2,5-dihydro-1H-imidazole-5-carboxylate + H(+)</text>
        <dbReference type="Rhea" id="RHEA:23736"/>
        <dbReference type="ChEBI" id="CHEBI:15377"/>
        <dbReference type="ChEBI" id="CHEBI:15378"/>
        <dbReference type="ChEBI" id="CHEBI:18072"/>
        <dbReference type="ChEBI" id="CHEBI:58639"/>
        <dbReference type="EC" id="3.5.2.17"/>
    </reaction>
</comment>
<comment type="subunit">
    <text evidence="4">Homotetramer.</text>
</comment>
<dbReference type="PANTHER" id="PTHR10395:SF7">
    <property type="entry name" value="5-HYDROXYISOURATE HYDROLASE"/>
    <property type="match status" value="1"/>
</dbReference>
<dbReference type="InterPro" id="IPR014306">
    <property type="entry name" value="Hydroxyisourate_hydrolase"/>
</dbReference>
<dbReference type="SUPFAM" id="SSF49472">
    <property type="entry name" value="Transthyretin (synonym: prealbumin)"/>
    <property type="match status" value="1"/>
</dbReference>
<evidence type="ECO:0000256" key="2">
    <source>
        <dbReference type="ARBA" id="ARBA00002704"/>
    </source>
</evidence>
<evidence type="ECO:0000256" key="1">
    <source>
        <dbReference type="ARBA" id="ARBA00001043"/>
    </source>
</evidence>
<sequence length="171" mass="18661">MTNPTNTPATTATTTTTTTSRLTAITQHLTPPTLTMSTPATRPPITTHALDTSAGRPATSIPVTLTLHNPPSTLSPNELVFKGETNSDGRVTFWTPSSPFSADGLDVVFKRGGDQKYSLRFDVEEYWNQKGVKAFMNEVVLSFVVRDCQKSEHFHVPVLLGPFGFTTYRGS</sequence>
<gene>
    <name evidence="10" type="ORF">M011DRAFT_466758</name>
</gene>
<keyword evidence="7 10" id="KW-0378">Hydrolase</keyword>
<evidence type="ECO:0000256" key="3">
    <source>
        <dbReference type="ARBA" id="ARBA00009850"/>
    </source>
</evidence>
<evidence type="ECO:0000259" key="9">
    <source>
        <dbReference type="Pfam" id="PF00576"/>
    </source>
</evidence>
<dbReference type="NCBIfam" id="TIGR02962">
    <property type="entry name" value="hdxy_isourate"/>
    <property type="match status" value="1"/>
</dbReference>
<name>A0A6A6VCJ7_9PLEO</name>
<dbReference type="AlphaFoldDB" id="A0A6A6VCJ7"/>